<feature type="domain" description="TLC" evidence="8">
    <location>
        <begin position="114"/>
        <end position="268"/>
    </location>
</feature>
<keyword evidence="10" id="KW-1185">Reference proteome</keyword>
<evidence type="ECO:0000259" key="8">
    <source>
        <dbReference type="PROSITE" id="PS50922"/>
    </source>
</evidence>
<dbReference type="EMBL" id="JAEPRD010000036">
    <property type="protein sequence ID" value="KAG2205549.1"/>
    <property type="molecule type" value="Genomic_DNA"/>
</dbReference>
<dbReference type="SMART" id="SM00724">
    <property type="entry name" value="TLC"/>
    <property type="match status" value="1"/>
</dbReference>
<feature type="transmembrane region" description="Helical" evidence="7">
    <location>
        <begin position="199"/>
        <end position="217"/>
    </location>
</feature>
<keyword evidence="4 7" id="KW-1133">Transmembrane helix</keyword>
<evidence type="ECO:0000256" key="3">
    <source>
        <dbReference type="ARBA" id="ARBA00022692"/>
    </source>
</evidence>
<dbReference type="Pfam" id="PF03798">
    <property type="entry name" value="TRAM_LAG1_CLN8"/>
    <property type="match status" value="1"/>
</dbReference>
<dbReference type="PANTHER" id="PTHR12560">
    <property type="entry name" value="LONGEVITY ASSURANCE FACTOR 1 LAG1"/>
    <property type="match status" value="1"/>
</dbReference>
<name>A0A8H7R6Z1_9FUNG</name>
<dbReference type="PIRSF" id="PIRSF005225">
    <property type="entry name" value="LAG1_LAC1"/>
    <property type="match status" value="1"/>
</dbReference>
<feature type="transmembrane region" description="Helical" evidence="7">
    <location>
        <begin position="35"/>
        <end position="52"/>
    </location>
</feature>
<evidence type="ECO:0000256" key="7">
    <source>
        <dbReference type="SAM" id="Phobius"/>
    </source>
</evidence>
<comment type="subcellular location">
    <subcellularLocation>
        <location evidence="1">Membrane</location>
        <topology evidence="1">Multi-pass membrane protein</topology>
    </subcellularLocation>
</comment>
<evidence type="ECO:0000256" key="1">
    <source>
        <dbReference type="ARBA" id="ARBA00004141"/>
    </source>
</evidence>
<comment type="similarity">
    <text evidence="2">Belongs to the sphingosine N-acyltransferase family.</text>
</comment>
<sequence>MSSYLEKAGTPKAKTDLKNKQQTVSLKQRVLKRELEITGIISLVVVFAYMLGDPLAVKCISVSYQVGNVNQYDKGYNDCYFVAFWAVTFAFLRAAFMKFLFHPTAQSLNIEPFSKRERFAEQGWSLTYYTLYWSYGMVDTRVNYIMYNGPHWLNTSYYWIDYPHILISRQTKTYYLMQLAFWVQQVYTIHIEKRRKDHFAMVTHHFITILLIASSYFTNFTRIGNAVLCCMDLSDIILSVSGMLAIYPASNEFQACQIIEVHWLIQDM</sequence>
<evidence type="ECO:0000256" key="6">
    <source>
        <dbReference type="PROSITE-ProRule" id="PRU00205"/>
    </source>
</evidence>
<reference evidence="9" key="1">
    <citation type="submission" date="2020-12" db="EMBL/GenBank/DDBJ databases">
        <title>Metabolic potential, ecology and presence of endohyphal bacteria is reflected in genomic diversity of Mucoromycotina.</title>
        <authorList>
            <person name="Muszewska A."/>
            <person name="Okrasinska A."/>
            <person name="Steczkiewicz K."/>
            <person name="Drgas O."/>
            <person name="Orlowska M."/>
            <person name="Perlinska-Lenart U."/>
            <person name="Aleksandrzak-Piekarczyk T."/>
            <person name="Szatraj K."/>
            <person name="Zielenkiewicz U."/>
            <person name="Pilsyk S."/>
            <person name="Malc E."/>
            <person name="Mieczkowski P."/>
            <person name="Kruszewska J.S."/>
            <person name="Biernat P."/>
            <person name="Pawlowska J."/>
        </authorList>
    </citation>
    <scope>NUCLEOTIDE SEQUENCE</scope>
    <source>
        <strain evidence="9">WA0000017839</strain>
    </source>
</reference>
<evidence type="ECO:0000313" key="10">
    <source>
        <dbReference type="Proteomes" id="UP000603453"/>
    </source>
</evidence>
<dbReference type="AlphaFoldDB" id="A0A8H7R6Z1"/>
<proteinExistence type="inferred from homology"/>
<evidence type="ECO:0000256" key="5">
    <source>
        <dbReference type="ARBA" id="ARBA00023136"/>
    </source>
</evidence>
<organism evidence="9 10">
    <name type="scientific">Mucor saturninus</name>
    <dbReference type="NCBI Taxonomy" id="64648"/>
    <lineage>
        <taxon>Eukaryota</taxon>
        <taxon>Fungi</taxon>
        <taxon>Fungi incertae sedis</taxon>
        <taxon>Mucoromycota</taxon>
        <taxon>Mucoromycotina</taxon>
        <taxon>Mucoromycetes</taxon>
        <taxon>Mucorales</taxon>
        <taxon>Mucorineae</taxon>
        <taxon>Mucoraceae</taxon>
        <taxon>Mucor</taxon>
    </lineage>
</organism>
<comment type="caution">
    <text evidence="9">The sequence shown here is derived from an EMBL/GenBank/DDBJ whole genome shotgun (WGS) entry which is preliminary data.</text>
</comment>
<accession>A0A8H7R6Z1</accession>
<feature type="transmembrane region" description="Helical" evidence="7">
    <location>
        <begin position="80"/>
        <end position="101"/>
    </location>
</feature>
<dbReference type="InterPro" id="IPR016439">
    <property type="entry name" value="Lag1/Lac1-like"/>
</dbReference>
<protein>
    <recommendedName>
        <fullName evidence="8">TLC domain-containing protein</fullName>
    </recommendedName>
</protein>
<dbReference type="GO" id="GO:0050291">
    <property type="term" value="F:sphingosine N-acyltransferase activity"/>
    <property type="evidence" value="ECO:0007669"/>
    <property type="project" value="InterPro"/>
</dbReference>
<dbReference type="PANTHER" id="PTHR12560:SF0">
    <property type="entry name" value="LD18904P"/>
    <property type="match status" value="1"/>
</dbReference>
<dbReference type="Proteomes" id="UP000603453">
    <property type="component" value="Unassembled WGS sequence"/>
</dbReference>
<evidence type="ECO:0000313" key="9">
    <source>
        <dbReference type="EMBL" id="KAG2205549.1"/>
    </source>
</evidence>
<dbReference type="GO" id="GO:0046513">
    <property type="term" value="P:ceramide biosynthetic process"/>
    <property type="evidence" value="ECO:0007669"/>
    <property type="project" value="InterPro"/>
</dbReference>
<dbReference type="OrthoDB" id="537032at2759"/>
<evidence type="ECO:0000256" key="4">
    <source>
        <dbReference type="ARBA" id="ARBA00022989"/>
    </source>
</evidence>
<dbReference type="PROSITE" id="PS50922">
    <property type="entry name" value="TLC"/>
    <property type="match status" value="1"/>
</dbReference>
<evidence type="ECO:0000256" key="2">
    <source>
        <dbReference type="ARBA" id="ARBA00009808"/>
    </source>
</evidence>
<gene>
    <name evidence="9" type="ORF">INT47_005924</name>
</gene>
<keyword evidence="5 6" id="KW-0472">Membrane</keyword>
<dbReference type="GO" id="GO:0016020">
    <property type="term" value="C:membrane"/>
    <property type="evidence" value="ECO:0007669"/>
    <property type="project" value="UniProtKB-SubCell"/>
</dbReference>
<dbReference type="InterPro" id="IPR006634">
    <property type="entry name" value="TLC-dom"/>
</dbReference>
<keyword evidence="3 6" id="KW-0812">Transmembrane</keyword>